<evidence type="ECO:0000256" key="3">
    <source>
        <dbReference type="HAMAP-Rule" id="MF_01151"/>
    </source>
</evidence>
<keyword evidence="3" id="KW-0963">Cytoplasm</keyword>
<dbReference type="GO" id="GO:0000774">
    <property type="term" value="F:adenyl-nucleotide exchange factor activity"/>
    <property type="evidence" value="ECO:0007669"/>
    <property type="project" value="InterPro"/>
</dbReference>
<accession>A0A2M6WI16</accession>
<comment type="subunit">
    <text evidence="3">Homodimer.</text>
</comment>
<sequence length="171" mass="19925">MEEEQKEQKQEEQKKDSEEIEEVKTERDEYLNGWKRAKADLINYQREEAERTNSQIKFANKQFATDLLAVMDSFDLALTAEQEHNTEAQGLKLIRSQLESILERNGVTPIKTEGEQFNPKYHEAMREQDSDKPPGTIVEEVGRGWMLYEYVLRPTRVVVAKEQSESSGEKQ</sequence>
<proteinExistence type="inferred from homology"/>
<dbReference type="Proteomes" id="UP000228635">
    <property type="component" value="Unassembled WGS sequence"/>
</dbReference>
<comment type="caution">
    <text evidence="6">The sequence shown here is derived from an EMBL/GenBank/DDBJ whole genome shotgun (WGS) entry which is preliminary data.</text>
</comment>
<evidence type="ECO:0000256" key="1">
    <source>
        <dbReference type="ARBA" id="ARBA00009054"/>
    </source>
</evidence>
<comment type="similarity">
    <text evidence="1 3 4">Belongs to the GrpE family.</text>
</comment>
<dbReference type="GO" id="GO:0005737">
    <property type="term" value="C:cytoplasm"/>
    <property type="evidence" value="ECO:0007669"/>
    <property type="project" value="UniProtKB-SubCell"/>
</dbReference>
<dbReference type="InterPro" id="IPR009012">
    <property type="entry name" value="GrpE_head"/>
</dbReference>
<evidence type="ECO:0000256" key="2">
    <source>
        <dbReference type="ARBA" id="ARBA00023186"/>
    </source>
</evidence>
<dbReference type="InterPro" id="IPR013805">
    <property type="entry name" value="GrpE_CC"/>
</dbReference>
<evidence type="ECO:0000313" key="6">
    <source>
        <dbReference type="EMBL" id="PIT92396.1"/>
    </source>
</evidence>
<dbReference type="EMBL" id="PFBA01000024">
    <property type="protein sequence ID" value="PIT92396.1"/>
    <property type="molecule type" value="Genomic_DNA"/>
</dbReference>
<dbReference type="GO" id="GO:0051087">
    <property type="term" value="F:protein-folding chaperone binding"/>
    <property type="evidence" value="ECO:0007669"/>
    <property type="project" value="InterPro"/>
</dbReference>
<dbReference type="Pfam" id="PF01025">
    <property type="entry name" value="GrpE"/>
    <property type="match status" value="1"/>
</dbReference>
<dbReference type="SUPFAM" id="SSF51064">
    <property type="entry name" value="Head domain of nucleotide exchange factor GrpE"/>
    <property type="match status" value="1"/>
</dbReference>
<dbReference type="GO" id="GO:0042803">
    <property type="term" value="F:protein homodimerization activity"/>
    <property type="evidence" value="ECO:0007669"/>
    <property type="project" value="InterPro"/>
</dbReference>
<dbReference type="InterPro" id="IPR000740">
    <property type="entry name" value="GrpE"/>
</dbReference>
<gene>
    <name evidence="3 6" type="primary">grpE</name>
    <name evidence="6" type="ORF">COU08_02730</name>
</gene>
<protein>
    <recommendedName>
        <fullName evidence="3">Protein GrpE</fullName>
    </recommendedName>
    <alternativeName>
        <fullName evidence="3">HSP-70 cofactor</fullName>
    </alternativeName>
</protein>
<name>A0A2M6WI16_9BACT</name>
<keyword evidence="3" id="KW-0346">Stress response</keyword>
<keyword evidence="2 3" id="KW-0143">Chaperone</keyword>
<dbReference type="GO" id="GO:0006457">
    <property type="term" value="P:protein folding"/>
    <property type="evidence" value="ECO:0007669"/>
    <property type="project" value="InterPro"/>
</dbReference>
<dbReference type="PANTHER" id="PTHR21237">
    <property type="entry name" value="GRPE PROTEIN"/>
    <property type="match status" value="1"/>
</dbReference>
<comment type="subcellular location">
    <subcellularLocation>
        <location evidence="3">Cytoplasm</location>
    </subcellularLocation>
</comment>
<evidence type="ECO:0000256" key="5">
    <source>
        <dbReference type="SAM" id="MobiDB-lite"/>
    </source>
</evidence>
<feature type="region of interest" description="Disordered" evidence="5">
    <location>
        <begin position="1"/>
        <end position="28"/>
    </location>
</feature>
<dbReference type="Gene3D" id="3.90.20.20">
    <property type="match status" value="1"/>
</dbReference>
<dbReference type="HAMAP" id="MF_01151">
    <property type="entry name" value="GrpE"/>
    <property type="match status" value="1"/>
</dbReference>
<dbReference type="CDD" id="cd00446">
    <property type="entry name" value="GrpE"/>
    <property type="match status" value="1"/>
</dbReference>
<reference evidence="7" key="1">
    <citation type="submission" date="2017-09" db="EMBL/GenBank/DDBJ databases">
        <title>Depth-based differentiation of microbial function through sediment-hosted aquifers and enrichment of novel symbionts in the deep terrestrial subsurface.</title>
        <authorList>
            <person name="Probst A.J."/>
            <person name="Ladd B."/>
            <person name="Jarett J.K."/>
            <person name="Geller-Mcgrath D.E."/>
            <person name="Sieber C.M.K."/>
            <person name="Emerson J.B."/>
            <person name="Anantharaman K."/>
            <person name="Thomas B.C."/>
            <person name="Malmstrom R."/>
            <person name="Stieglmeier M."/>
            <person name="Klingl A."/>
            <person name="Woyke T."/>
            <person name="Ryan C.M."/>
            <person name="Banfield J.F."/>
        </authorList>
    </citation>
    <scope>NUCLEOTIDE SEQUENCE [LARGE SCALE GENOMIC DNA]</scope>
</reference>
<dbReference type="SUPFAM" id="SSF58014">
    <property type="entry name" value="Coiled-coil domain of nucleotide exchange factor GrpE"/>
    <property type="match status" value="1"/>
</dbReference>
<comment type="function">
    <text evidence="3">Participates actively in the response to hyperosmotic and heat shock by preventing the aggregation of stress-denatured proteins, in association with DnaK and GrpE. It is the nucleotide exchange factor for DnaK and may function as a thermosensor. Unfolded proteins bind initially to DnaJ; upon interaction with the DnaJ-bound protein, DnaK hydrolyzes its bound ATP, resulting in the formation of a stable complex. GrpE releases ADP from DnaK; ATP binding to DnaK triggers the release of the substrate protein, thus completing the reaction cycle. Several rounds of ATP-dependent interactions between DnaJ, DnaK and GrpE are required for fully efficient folding.</text>
</comment>
<dbReference type="AlphaFoldDB" id="A0A2M6WI16"/>
<dbReference type="PRINTS" id="PR00773">
    <property type="entry name" value="GRPEPROTEIN"/>
</dbReference>
<evidence type="ECO:0000256" key="4">
    <source>
        <dbReference type="RuleBase" id="RU004478"/>
    </source>
</evidence>
<dbReference type="GO" id="GO:0051082">
    <property type="term" value="F:unfolded protein binding"/>
    <property type="evidence" value="ECO:0007669"/>
    <property type="project" value="TreeGrafter"/>
</dbReference>
<dbReference type="PANTHER" id="PTHR21237:SF23">
    <property type="entry name" value="GRPE PROTEIN HOMOLOG, MITOCHONDRIAL"/>
    <property type="match status" value="1"/>
</dbReference>
<dbReference type="Gene3D" id="2.30.22.10">
    <property type="entry name" value="Head domain of nucleotide exchange factor GrpE"/>
    <property type="match status" value="1"/>
</dbReference>
<evidence type="ECO:0000313" key="7">
    <source>
        <dbReference type="Proteomes" id="UP000228635"/>
    </source>
</evidence>
<organism evidence="6 7">
    <name type="scientific">Candidatus Harrisonbacteria bacterium CG10_big_fil_rev_8_21_14_0_10_42_17</name>
    <dbReference type="NCBI Taxonomy" id="1974584"/>
    <lineage>
        <taxon>Bacteria</taxon>
        <taxon>Candidatus Harrisoniibacteriota</taxon>
    </lineage>
</organism>